<dbReference type="GO" id="GO:0016787">
    <property type="term" value="F:hydrolase activity"/>
    <property type="evidence" value="ECO:0007669"/>
    <property type="project" value="UniProtKB-KW"/>
</dbReference>
<dbReference type="InterPro" id="IPR000073">
    <property type="entry name" value="AB_hydrolase_1"/>
</dbReference>
<dbReference type="PANTHER" id="PTHR43433:SF5">
    <property type="entry name" value="AB HYDROLASE-1 DOMAIN-CONTAINING PROTEIN"/>
    <property type="match status" value="1"/>
</dbReference>
<accession>A0ABP6IGS5</accession>
<comment type="caution">
    <text evidence="2">The sequence shown here is derived from an EMBL/GenBank/DDBJ whole genome shotgun (WGS) entry which is preliminary data.</text>
</comment>
<evidence type="ECO:0000313" key="3">
    <source>
        <dbReference type="Proteomes" id="UP001500831"/>
    </source>
</evidence>
<feature type="domain" description="AB hydrolase-1" evidence="1">
    <location>
        <begin position="32"/>
        <end position="287"/>
    </location>
</feature>
<dbReference type="Pfam" id="PF00561">
    <property type="entry name" value="Abhydrolase_1"/>
    <property type="match status" value="1"/>
</dbReference>
<keyword evidence="3" id="KW-1185">Reference proteome</keyword>
<dbReference type="PANTHER" id="PTHR43433">
    <property type="entry name" value="HYDROLASE, ALPHA/BETA FOLD FAMILY PROTEIN"/>
    <property type="match status" value="1"/>
</dbReference>
<dbReference type="Gene3D" id="3.40.50.1820">
    <property type="entry name" value="alpha/beta hydrolase"/>
    <property type="match status" value="1"/>
</dbReference>
<dbReference type="RefSeq" id="WP_344974773.1">
    <property type="nucleotide sequence ID" value="NZ_BAAAVI010000032.1"/>
</dbReference>
<dbReference type="Proteomes" id="UP001500831">
    <property type="component" value="Unassembled WGS sequence"/>
</dbReference>
<dbReference type="InterPro" id="IPR050471">
    <property type="entry name" value="AB_hydrolase"/>
</dbReference>
<name>A0ABP6IGS5_9ACTN</name>
<dbReference type="SUPFAM" id="SSF53474">
    <property type="entry name" value="alpha/beta-Hydrolases"/>
    <property type="match status" value="1"/>
</dbReference>
<organism evidence="2 3">
    <name type="scientific">Streptosporangium fragile</name>
    <dbReference type="NCBI Taxonomy" id="46186"/>
    <lineage>
        <taxon>Bacteria</taxon>
        <taxon>Bacillati</taxon>
        <taxon>Actinomycetota</taxon>
        <taxon>Actinomycetes</taxon>
        <taxon>Streptosporangiales</taxon>
        <taxon>Streptosporangiaceae</taxon>
        <taxon>Streptosporangium</taxon>
    </lineage>
</organism>
<proteinExistence type="predicted"/>
<dbReference type="InterPro" id="IPR029058">
    <property type="entry name" value="AB_hydrolase_fold"/>
</dbReference>
<protein>
    <submittedName>
        <fullName evidence="2">Alpha/beta hydrolase</fullName>
    </submittedName>
</protein>
<reference evidence="3" key="1">
    <citation type="journal article" date="2019" name="Int. J. Syst. Evol. Microbiol.">
        <title>The Global Catalogue of Microorganisms (GCM) 10K type strain sequencing project: providing services to taxonomists for standard genome sequencing and annotation.</title>
        <authorList>
            <consortium name="The Broad Institute Genomics Platform"/>
            <consortium name="The Broad Institute Genome Sequencing Center for Infectious Disease"/>
            <person name="Wu L."/>
            <person name="Ma J."/>
        </authorList>
    </citation>
    <scope>NUCLEOTIDE SEQUENCE [LARGE SCALE GENOMIC DNA]</scope>
    <source>
        <strain evidence="3">JCM 6242</strain>
    </source>
</reference>
<evidence type="ECO:0000259" key="1">
    <source>
        <dbReference type="Pfam" id="PF00561"/>
    </source>
</evidence>
<sequence length="300" mass="32268">MNTGTTQQSITLHDGRRMGYAVFGDPAGRPCLLTHGYSASRWLAGWVFPAASLHRRGVRLIAVDRPGYGLSTPHPGAGFTTWAHDASELLDHLGLDRVAVLGVSMGAGPALALAATRPDLVTTTTILSGMPPVEPGERWAPDSRADALYWRLARHAPRLLRQLCSLSARMTATAARGDTGALIGRVQRGLPPADLQIFRELLTDADTRAAFAADLRESCRQGGAAMAEDLRQYLRPWGFDPAGIHGPVHLWHGLDDPKVPVTLARRLADRLPAVTPTFVPGGHFAPFAHRDTIIGRIAAD</sequence>
<gene>
    <name evidence="2" type="ORF">GCM10010517_44800</name>
</gene>
<keyword evidence="2" id="KW-0378">Hydrolase</keyword>
<evidence type="ECO:0000313" key="2">
    <source>
        <dbReference type="EMBL" id="GAA2881757.1"/>
    </source>
</evidence>
<dbReference type="EMBL" id="BAAAVI010000032">
    <property type="protein sequence ID" value="GAA2881757.1"/>
    <property type="molecule type" value="Genomic_DNA"/>
</dbReference>